<dbReference type="Pfam" id="PF01464">
    <property type="entry name" value="SLT"/>
    <property type="match status" value="1"/>
</dbReference>
<reference evidence="2 3" key="1">
    <citation type="submission" date="2021-06" db="EMBL/GenBank/DDBJ databases">
        <title>Bacillus sp. RD4P76, an endophyte from a halophyte.</title>
        <authorList>
            <person name="Sun J.-Q."/>
        </authorList>
    </citation>
    <scope>NUCLEOTIDE SEQUENCE [LARGE SCALE GENOMIC DNA]</scope>
    <source>
        <strain evidence="2 3">CGMCC 1.15917</strain>
    </source>
</reference>
<gene>
    <name evidence="2" type="ORF">KS419_16245</name>
</gene>
<evidence type="ECO:0000313" key="3">
    <source>
        <dbReference type="Proteomes" id="UP000784880"/>
    </source>
</evidence>
<dbReference type="RefSeq" id="WP_217067441.1">
    <property type="nucleotide sequence ID" value="NZ_JAHQCS010000131.1"/>
</dbReference>
<sequence length="200" mass="22139">MKINGGNDFYQWQVLRAWGEKQSETLRSSSVNPLASNFQDLLQEKIASFENKLQQLNSGMELKSNSERDAAFLPLIKEASLKHGVDQELIYAVIQHESGFRSDVVSHAGARGLMQLMPATAKGLGVMDSFDPKQNIDGGTRYLKSMIDRYNGDISLALAAYNAGPGNVDRYGGIPPFKETQNYVPKVLATYRKISETSFA</sequence>
<dbReference type="InterPro" id="IPR008258">
    <property type="entry name" value="Transglycosylase_SLT_dom_1"/>
</dbReference>
<evidence type="ECO:0000313" key="2">
    <source>
        <dbReference type="EMBL" id="MBU9713283.1"/>
    </source>
</evidence>
<proteinExistence type="predicted"/>
<dbReference type="Proteomes" id="UP000784880">
    <property type="component" value="Unassembled WGS sequence"/>
</dbReference>
<dbReference type="CDD" id="cd00254">
    <property type="entry name" value="LT-like"/>
    <property type="match status" value="1"/>
</dbReference>
<keyword evidence="3" id="KW-1185">Reference proteome</keyword>
<organism evidence="2 3">
    <name type="scientific">Evansella tamaricis</name>
    <dbReference type="NCBI Taxonomy" id="2069301"/>
    <lineage>
        <taxon>Bacteria</taxon>
        <taxon>Bacillati</taxon>
        <taxon>Bacillota</taxon>
        <taxon>Bacilli</taxon>
        <taxon>Bacillales</taxon>
        <taxon>Bacillaceae</taxon>
        <taxon>Evansella</taxon>
    </lineage>
</organism>
<dbReference type="PANTHER" id="PTHR37423">
    <property type="entry name" value="SOLUBLE LYTIC MUREIN TRANSGLYCOSYLASE-RELATED"/>
    <property type="match status" value="1"/>
</dbReference>
<protein>
    <submittedName>
        <fullName evidence="2">Lytic transglycosylase domain-containing protein</fullName>
    </submittedName>
</protein>
<dbReference type="EMBL" id="JAHQCS010000131">
    <property type="protein sequence ID" value="MBU9713283.1"/>
    <property type="molecule type" value="Genomic_DNA"/>
</dbReference>
<accession>A0ABS6JIB7</accession>
<name>A0ABS6JIB7_9BACI</name>
<dbReference type="PANTHER" id="PTHR37423:SF2">
    <property type="entry name" value="MEMBRANE-BOUND LYTIC MUREIN TRANSGLYCOSYLASE C"/>
    <property type="match status" value="1"/>
</dbReference>
<feature type="domain" description="Transglycosylase SLT" evidence="1">
    <location>
        <begin position="75"/>
        <end position="183"/>
    </location>
</feature>
<evidence type="ECO:0000259" key="1">
    <source>
        <dbReference type="Pfam" id="PF01464"/>
    </source>
</evidence>
<comment type="caution">
    <text evidence="2">The sequence shown here is derived from an EMBL/GenBank/DDBJ whole genome shotgun (WGS) entry which is preliminary data.</text>
</comment>